<dbReference type="GO" id="GO:0004674">
    <property type="term" value="F:protein serine/threonine kinase activity"/>
    <property type="evidence" value="ECO:0007669"/>
    <property type="project" value="UniProtKB-KW"/>
</dbReference>
<dbReference type="InterPro" id="IPR008271">
    <property type="entry name" value="Ser/Thr_kinase_AS"/>
</dbReference>
<dbReference type="InterPro" id="IPR000719">
    <property type="entry name" value="Prot_kinase_dom"/>
</dbReference>
<evidence type="ECO:0000256" key="6">
    <source>
        <dbReference type="ARBA" id="ARBA00022840"/>
    </source>
</evidence>
<dbReference type="FunFam" id="1.10.510.10:FF:000046">
    <property type="entry name" value="probable serine/threonine-protein kinase WNK9"/>
    <property type="match status" value="1"/>
</dbReference>
<keyword evidence="3" id="KW-0808">Transferase</keyword>
<name>A0A1S2YL56_CICAR</name>
<dbReference type="SMART" id="SM00220">
    <property type="entry name" value="S_TKc"/>
    <property type="match status" value="1"/>
</dbReference>
<sequence>MYKGRIGGKAQLGYVETDPSGRYGRLRDVLGKGAMKVVYRAFDEVLGIEVAWNQVMLDDVFHSPDQLQRLYSEVHLLKNLDHDSIITFHDTWIDVNCRTFNFITELFTSGTLREYRKKYPRVDIRAIKNWGRQILSGLEYLHSHDPPVIHRDLKCDNIFVNGHMGKVKIGDLGLAAILSGSQHAHSVIGTPEFMAPELYEEDYNELVDIYSFGMCMIELFTSEFPYNECSNPAQIYKKVTSGKLPEAFYRIQDLEAQKFVGKCLANVSERLSAKELLLDPFLATDQLDSLLPTPTSLSRLNFTTSNPKDKHSLNDQTKSTHMTITGTMNEEDDTVFLKVKIFNKNGNTRNIYFPFDTIKDTAIEVANEMVKELEISDLEPLEIAEMIEEEISTIVPTWRDCDTYKYQRQHSFQYEEEDDINNHHPFFSSSPRSSSHDSLPMFCPSYNNSYFRGNQYPFAQDDLFMNDDASSQSSMNSYNYFNFHSNDSCNEDEQQGSSFAKGEEPLCCNPKSSNKWTRFYPQEEEVEAGITKQFCNMRMDSHTHTHKHHHGPRNRCHKLTKINSYVDIRRQQLQRTLMEEMQKRRMAKTVGAIENIGFKNPEGDGSFSC</sequence>
<accession>A0A1S2YL56</accession>
<dbReference type="Proteomes" id="UP000087171">
    <property type="component" value="Chromosome Ca6"/>
</dbReference>
<dbReference type="Gene3D" id="3.10.20.90">
    <property type="entry name" value="Phosphatidylinositol 3-kinase Catalytic Subunit, Chain A, domain 1"/>
    <property type="match status" value="1"/>
</dbReference>
<evidence type="ECO:0000259" key="9">
    <source>
        <dbReference type="PROSITE" id="PS50011"/>
    </source>
</evidence>
<dbReference type="Gene3D" id="3.30.200.20">
    <property type="entry name" value="Phosphorylase Kinase, domain 1"/>
    <property type="match status" value="1"/>
</dbReference>
<dbReference type="AlphaFoldDB" id="A0A1S2YL56"/>
<dbReference type="OrthoDB" id="4062651at2759"/>
<evidence type="ECO:0000256" key="1">
    <source>
        <dbReference type="ARBA" id="ARBA00012513"/>
    </source>
</evidence>
<evidence type="ECO:0000256" key="7">
    <source>
        <dbReference type="ARBA" id="ARBA00047899"/>
    </source>
</evidence>
<dbReference type="eggNOG" id="KOG0584">
    <property type="taxonomic scope" value="Eukaryota"/>
</dbReference>
<dbReference type="RefSeq" id="XP_004506432.1">
    <property type="nucleotide sequence ID" value="XM_004506375.3"/>
</dbReference>
<evidence type="ECO:0000256" key="4">
    <source>
        <dbReference type="ARBA" id="ARBA00022741"/>
    </source>
</evidence>
<dbReference type="Gene3D" id="1.10.510.10">
    <property type="entry name" value="Transferase(Phosphotransferase) domain 1"/>
    <property type="match status" value="1"/>
</dbReference>
<evidence type="ECO:0000256" key="3">
    <source>
        <dbReference type="ARBA" id="ARBA00022679"/>
    </source>
</evidence>
<evidence type="ECO:0000313" key="10">
    <source>
        <dbReference type="Proteomes" id="UP000087171"/>
    </source>
</evidence>
<proteinExistence type="predicted"/>
<evidence type="ECO:0000256" key="8">
    <source>
        <dbReference type="ARBA" id="ARBA00048679"/>
    </source>
</evidence>
<dbReference type="FunFam" id="3.30.200.20:FF:000075">
    <property type="entry name" value="Probable serine/threonine-protein kinase WNK1"/>
    <property type="match status" value="1"/>
</dbReference>
<comment type="catalytic activity">
    <reaction evidence="8">
        <text>L-seryl-[protein] + ATP = O-phospho-L-seryl-[protein] + ADP + H(+)</text>
        <dbReference type="Rhea" id="RHEA:17989"/>
        <dbReference type="Rhea" id="RHEA-COMP:9863"/>
        <dbReference type="Rhea" id="RHEA-COMP:11604"/>
        <dbReference type="ChEBI" id="CHEBI:15378"/>
        <dbReference type="ChEBI" id="CHEBI:29999"/>
        <dbReference type="ChEBI" id="CHEBI:30616"/>
        <dbReference type="ChEBI" id="CHEBI:83421"/>
        <dbReference type="ChEBI" id="CHEBI:456216"/>
        <dbReference type="EC" id="2.7.11.1"/>
    </reaction>
</comment>
<dbReference type="GeneID" id="101506224"/>
<evidence type="ECO:0000256" key="5">
    <source>
        <dbReference type="ARBA" id="ARBA00022777"/>
    </source>
</evidence>
<dbReference type="PANTHER" id="PTHR13902">
    <property type="entry name" value="SERINE/THREONINE-PROTEIN KINASE WNK WITH NO LYSINE -RELATED"/>
    <property type="match status" value="1"/>
</dbReference>
<dbReference type="SUPFAM" id="SSF56112">
    <property type="entry name" value="Protein kinase-like (PK-like)"/>
    <property type="match status" value="1"/>
</dbReference>
<gene>
    <name evidence="11" type="primary">LOC101506224</name>
</gene>
<dbReference type="PaxDb" id="3827-XP_004506432.1"/>
<keyword evidence="5 11" id="KW-0418">Kinase</keyword>
<dbReference type="CDD" id="cd13983">
    <property type="entry name" value="STKc_WNK"/>
    <property type="match status" value="1"/>
</dbReference>
<keyword evidence="10" id="KW-1185">Reference proteome</keyword>
<dbReference type="Pfam" id="PF00069">
    <property type="entry name" value="Pkinase"/>
    <property type="match status" value="1"/>
</dbReference>
<reference evidence="11" key="2">
    <citation type="submission" date="2025-08" db="UniProtKB">
        <authorList>
            <consortium name="RefSeq"/>
        </authorList>
    </citation>
    <scope>IDENTIFICATION</scope>
    <source>
        <tissue evidence="11">Etiolated seedlings</tissue>
    </source>
</reference>
<evidence type="ECO:0000256" key="2">
    <source>
        <dbReference type="ARBA" id="ARBA00022527"/>
    </source>
</evidence>
<dbReference type="PROSITE" id="PS00108">
    <property type="entry name" value="PROTEIN_KINASE_ST"/>
    <property type="match status" value="1"/>
</dbReference>
<organism evidence="10 11">
    <name type="scientific">Cicer arietinum</name>
    <name type="common">Chickpea</name>
    <name type="synonym">Garbanzo</name>
    <dbReference type="NCBI Taxonomy" id="3827"/>
    <lineage>
        <taxon>Eukaryota</taxon>
        <taxon>Viridiplantae</taxon>
        <taxon>Streptophyta</taxon>
        <taxon>Embryophyta</taxon>
        <taxon>Tracheophyta</taxon>
        <taxon>Spermatophyta</taxon>
        <taxon>Magnoliopsida</taxon>
        <taxon>eudicotyledons</taxon>
        <taxon>Gunneridae</taxon>
        <taxon>Pentapetalae</taxon>
        <taxon>rosids</taxon>
        <taxon>fabids</taxon>
        <taxon>Fabales</taxon>
        <taxon>Fabaceae</taxon>
        <taxon>Papilionoideae</taxon>
        <taxon>50 kb inversion clade</taxon>
        <taxon>NPAAA clade</taxon>
        <taxon>Hologalegina</taxon>
        <taxon>IRL clade</taxon>
        <taxon>Cicereae</taxon>
        <taxon>Cicer</taxon>
    </lineage>
</organism>
<keyword evidence="4" id="KW-0547">Nucleotide-binding</keyword>
<evidence type="ECO:0000313" key="11">
    <source>
        <dbReference type="RefSeq" id="XP_004506432.1"/>
    </source>
</evidence>
<keyword evidence="2" id="KW-0723">Serine/threonine-protein kinase</keyword>
<comment type="catalytic activity">
    <reaction evidence="7">
        <text>L-threonyl-[protein] + ATP = O-phospho-L-threonyl-[protein] + ADP + H(+)</text>
        <dbReference type="Rhea" id="RHEA:46608"/>
        <dbReference type="Rhea" id="RHEA-COMP:11060"/>
        <dbReference type="Rhea" id="RHEA-COMP:11605"/>
        <dbReference type="ChEBI" id="CHEBI:15378"/>
        <dbReference type="ChEBI" id="CHEBI:30013"/>
        <dbReference type="ChEBI" id="CHEBI:30616"/>
        <dbReference type="ChEBI" id="CHEBI:61977"/>
        <dbReference type="ChEBI" id="CHEBI:456216"/>
        <dbReference type="EC" id="2.7.11.1"/>
    </reaction>
</comment>
<dbReference type="KEGG" id="cam:101506224"/>
<dbReference type="InterPro" id="IPR050588">
    <property type="entry name" value="WNK_Ser-Thr_kinase"/>
</dbReference>
<dbReference type="GO" id="GO:0005524">
    <property type="term" value="F:ATP binding"/>
    <property type="evidence" value="ECO:0007669"/>
    <property type="project" value="UniProtKB-KW"/>
</dbReference>
<dbReference type="PROSITE" id="PS50011">
    <property type="entry name" value="PROTEIN_KINASE_DOM"/>
    <property type="match status" value="1"/>
</dbReference>
<keyword evidence="6" id="KW-0067">ATP-binding</keyword>
<reference evidence="10" key="1">
    <citation type="journal article" date="2013" name="Nat. Biotechnol.">
        <title>Draft genome sequence of chickpea (Cicer arietinum) provides a resource for trait improvement.</title>
        <authorList>
            <person name="Varshney R.K."/>
            <person name="Song C."/>
            <person name="Saxena R.K."/>
            <person name="Azam S."/>
            <person name="Yu S."/>
            <person name="Sharpe A.G."/>
            <person name="Cannon S."/>
            <person name="Baek J."/>
            <person name="Rosen B.D."/>
            <person name="Tar'an B."/>
            <person name="Millan T."/>
            <person name="Zhang X."/>
            <person name="Ramsay L.D."/>
            <person name="Iwata A."/>
            <person name="Wang Y."/>
            <person name="Nelson W."/>
            <person name="Farmer A.D."/>
            <person name="Gaur P.M."/>
            <person name="Soderlund C."/>
            <person name="Penmetsa R.V."/>
            <person name="Xu C."/>
            <person name="Bharti A.K."/>
            <person name="He W."/>
            <person name="Winter P."/>
            <person name="Zhao S."/>
            <person name="Hane J.K."/>
            <person name="Carrasquilla-Garcia N."/>
            <person name="Condie J.A."/>
            <person name="Upadhyaya H.D."/>
            <person name="Luo M.C."/>
            <person name="Thudi M."/>
            <person name="Gowda C.L."/>
            <person name="Singh N.P."/>
            <person name="Lichtenzveig J."/>
            <person name="Gali K.K."/>
            <person name="Rubio J."/>
            <person name="Nadarajan N."/>
            <person name="Dolezel J."/>
            <person name="Bansal K.C."/>
            <person name="Xu X."/>
            <person name="Edwards D."/>
            <person name="Zhang G."/>
            <person name="Kahl G."/>
            <person name="Gil J."/>
            <person name="Singh K.B."/>
            <person name="Datta S.K."/>
            <person name="Jackson S.A."/>
            <person name="Wang J."/>
            <person name="Cook D.R."/>
        </authorList>
    </citation>
    <scope>NUCLEOTIDE SEQUENCE [LARGE SCALE GENOMIC DNA]</scope>
    <source>
        <strain evidence="10">cv. CDC Frontier</strain>
    </source>
</reference>
<protein>
    <recommendedName>
        <fullName evidence="1">non-specific serine/threonine protein kinase</fullName>
        <ecNumber evidence="1">2.7.11.1</ecNumber>
    </recommendedName>
</protein>
<dbReference type="EC" id="2.7.11.1" evidence="1"/>
<feature type="domain" description="Protein kinase" evidence="9">
    <location>
        <begin position="24"/>
        <end position="282"/>
    </location>
</feature>
<dbReference type="InterPro" id="IPR011009">
    <property type="entry name" value="Kinase-like_dom_sf"/>
</dbReference>